<dbReference type="GO" id="GO:0033615">
    <property type="term" value="P:mitochondrial proton-transporting ATP synthase complex assembly"/>
    <property type="evidence" value="ECO:0007669"/>
    <property type="project" value="TreeGrafter"/>
</dbReference>
<feature type="transmembrane region" description="Helical" evidence="3">
    <location>
        <begin position="374"/>
        <end position="393"/>
    </location>
</feature>
<sequence>QRRPGIASRHPSFYPFPSPSSSSRRGPDALCSPPPNQELRRPRELESFRSFPAQMRRGGSRIASAPSRRLRSLRGLRTPSPSQPETHPSASQPPQSQHGSPRTGTAPSPGLAPTPSCLPQWVPGQLENHFRQVTDAFCDAREICTCFCRVEKHRNGSRNWLVSFPLFRTYGEPIPPGMVAQHRHRLDVFADHSSPQRRAGVGDSELRVQGTCRARQEGVGGRKLRALAGGQSAVQLGGPLGGSEGAARSGLTGVRRRLQGPRLPRRCSPPPPLPRGMLLLALGVKRAVPWTAAALRGPRAAFSRASCRGSAGPAAGGSSGLRRVAPLLSRRARLQIPVSWERCVQCFHTQLEKSDDGRLIYTGNLARTVFGVKCFSYSTSLISLAFLPYIFAQNNIIFGSLPLQILFYGIIGSFTVITPALLHFVTKGYVIRLYHEATTDTYKAITYNVVLSETSTVFHQNDVKIPDSTHVFTTFYAKTKSLLVNPLLFPNPEDYNHLMGYDKPFTFDMEEESSENKQLKDEK</sequence>
<dbReference type="InterPro" id="IPR009724">
    <property type="entry name" value="TMEM70"/>
</dbReference>
<comment type="caution">
    <text evidence="4">The sequence shown here is derived from an EMBL/GenBank/DDBJ whole genome shotgun (WGS) entry which is preliminary data.</text>
</comment>
<dbReference type="AlphaFoldDB" id="A0A8J6ALJ6"/>
<evidence type="ECO:0000313" key="4">
    <source>
        <dbReference type="EMBL" id="KAG8520485.1"/>
    </source>
</evidence>
<evidence type="ECO:0000313" key="5">
    <source>
        <dbReference type="Proteomes" id="UP000700334"/>
    </source>
</evidence>
<proteinExistence type="inferred from homology"/>
<comment type="similarity">
    <text evidence="1">Belongs to the TMEM70 family.</text>
</comment>
<feature type="compositionally biased region" description="Basic and acidic residues" evidence="2">
    <location>
        <begin position="38"/>
        <end position="47"/>
    </location>
</feature>
<dbReference type="Proteomes" id="UP000700334">
    <property type="component" value="Unassembled WGS sequence"/>
</dbReference>
<feature type="transmembrane region" description="Helical" evidence="3">
    <location>
        <begin position="405"/>
        <end position="425"/>
    </location>
</feature>
<feature type="compositionally biased region" description="Low complexity" evidence="2">
    <location>
        <begin position="8"/>
        <end position="24"/>
    </location>
</feature>
<keyword evidence="3" id="KW-0472">Membrane</keyword>
<dbReference type="OrthoDB" id="156886at2759"/>
<name>A0A8J6ALJ6_GALPY</name>
<evidence type="ECO:0000256" key="1">
    <source>
        <dbReference type="ARBA" id="ARBA00005280"/>
    </source>
</evidence>
<evidence type="ECO:0000256" key="2">
    <source>
        <dbReference type="SAM" id="MobiDB-lite"/>
    </source>
</evidence>
<keyword evidence="5" id="KW-1185">Reference proteome</keyword>
<feature type="non-terminal residue" evidence="4">
    <location>
        <position position="1"/>
    </location>
</feature>
<feature type="compositionally biased region" description="Polar residues" evidence="2">
    <location>
        <begin position="83"/>
        <end position="106"/>
    </location>
</feature>
<dbReference type="InterPro" id="IPR045325">
    <property type="entry name" value="TMEM70/TMEM186/TMEM223"/>
</dbReference>
<dbReference type="PANTHER" id="PTHR13281">
    <property type="entry name" value="TRANSMEMBRANE PROTEIN 70, MITOCHONDRIAL"/>
    <property type="match status" value="1"/>
</dbReference>
<dbReference type="GO" id="GO:0031966">
    <property type="term" value="C:mitochondrial membrane"/>
    <property type="evidence" value="ECO:0007669"/>
    <property type="project" value="TreeGrafter"/>
</dbReference>
<keyword evidence="3" id="KW-1133">Transmembrane helix</keyword>
<organism evidence="4 5">
    <name type="scientific">Galemys pyrenaicus</name>
    <name type="common">Iberian desman</name>
    <name type="synonym">Pyrenean desman</name>
    <dbReference type="NCBI Taxonomy" id="202257"/>
    <lineage>
        <taxon>Eukaryota</taxon>
        <taxon>Metazoa</taxon>
        <taxon>Chordata</taxon>
        <taxon>Craniata</taxon>
        <taxon>Vertebrata</taxon>
        <taxon>Euteleostomi</taxon>
        <taxon>Mammalia</taxon>
        <taxon>Eutheria</taxon>
        <taxon>Laurasiatheria</taxon>
        <taxon>Eulipotyphla</taxon>
        <taxon>Talpidae</taxon>
        <taxon>Galemys</taxon>
    </lineage>
</organism>
<gene>
    <name evidence="4" type="ORF">J0S82_019836</name>
</gene>
<feature type="region of interest" description="Disordered" evidence="2">
    <location>
        <begin position="1"/>
        <end position="119"/>
    </location>
</feature>
<reference evidence="4" key="1">
    <citation type="journal article" date="2021" name="Evol. Appl.">
        <title>The genome of the Pyrenean desman and the effects of bottlenecks and inbreeding on the genomic landscape of an endangered species.</title>
        <authorList>
            <person name="Escoda L."/>
            <person name="Castresana J."/>
        </authorList>
    </citation>
    <scope>NUCLEOTIDE SEQUENCE</scope>
    <source>
        <strain evidence="4">IBE-C5619</strain>
    </source>
</reference>
<evidence type="ECO:0000256" key="3">
    <source>
        <dbReference type="SAM" id="Phobius"/>
    </source>
</evidence>
<keyword evidence="3 4" id="KW-0812">Transmembrane</keyword>
<protein>
    <submittedName>
        <fullName evidence="4">Transmembrane protein 70, mitochondrial</fullName>
    </submittedName>
</protein>
<dbReference type="Pfam" id="PF06979">
    <property type="entry name" value="TMEM70"/>
    <property type="match status" value="1"/>
</dbReference>
<dbReference type="PANTHER" id="PTHR13281:SF0">
    <property type="entry name" value="TRANSMEMBRANE PROTEIN 70, MITOCHONDRIAL"/>
    <property type="match status" value="1"/>
</dbReference>
<dbReference type="EMBL" id="JAGFMF010011568">
    <property type="protein sequence ID" value="KAG8520485.1"/>
    <property type="molecule type" value="Genomic_DNA"/>
</dbReference>
<accession>A0A8J6ALJ6</accession>